<dbReference type="GO" id="GO:0000245">
    <property type="term" value="P:spliceosomal complex assembly"/>
    <property type="evidence" value="ECO:0007669"/>
    <property type="project" value="InterPro"/>
</dbReference>
<keyword evidence="10" id="KW-0472">Membrane</keyword>
<name>A0A182SX53_9DIPT</name>
<dbReference type="VEuPathDB" id="VectorBase:AMAM015217"/>
<evidence type="ECO:0000259" key="11">
    <source>
        <dbReference type="Pfam" id="PF22646"/>
    </source>
</evidence>
<comment type="similarity">
    <text evidence="8">Belongs to the phosphatase 2A regulatory subunit A family.</text>
</comment>
<keyword evidence="7" id="KW-0539">Nucleus</keyword>
<sequence>MVTTMRPDIDSRDECVRNTTSRTFAVVACTLGIPMLLPFLRAVCKSKKSSQTRHTGFKIVQQIAILMGNAILPHLTSLVEIVESGLEDQHGNNRIMSALAVAALAEASTPYGIESFDTILRPLWLNIRKCRGKVLAGFLKAAGCLIPLMETKFASCYTREIMPIIIREFRSPDSEMKCILLKLVKQCCCTADGLDVLYIKEELLPHFFEHFWTYRIEPNQRTGRQLTDTTVAIACKIGTYDILNRLVDHLKDENEKVRQMAMVTISKIMEHVGAGDIDAQLEEQLFEGILYTFQEQSNSNRTILTAFSTIVTQLGKRVKPYLPQISDIIMWRLNNKCSLKRQQSADLISYIAAVIKQCNDLKLLNYLAVVLFENLGEEYPDVLGSILGALKSILNVMAMSTVTPMLKYLLHRLLPILKNRHEKVQENCVSLVGLIAQIAPEYVSAHEWLRVCFELLELFKSHNKSVRHTAINTFGYIARAIGPNDILLMLLNSLKVQQRRYRICSSVAIAVLAETCQPFTVLPSLVNEYRVREQNVRNGVLKSLSFMFKYIGAMANDYVYAVSPLLEDALQDRDLVHRQLACNAIKHISLGVNGMGREDVLIHLMNYVWPNIFETSPHLSLAFQEAIGALRVALGPTKILQYLLQGLFHSSRKVRKAYWNIYNMVYVGAQDALVAGYPRIVNDSRNRYIRYELDYNL</sequence>
<dbReference type="AlphaFoldDB" id="A0A182SX53"/>
<evidence type="ECO:0000313" key="12">
    <source>
        <dbReference type="EnsemblMetazoa" id="AMAM015217-PA"/>
    </source>
</evidence>
<accession>A0A182SX53</accession>
<evidence type="ECO:0000256" key="9">
    <source>
        <dbReference type="PROSITE-ProRule" id="PRU00103"/>
    </source>
</evidence>
<feature type="repeat" description="HEAT" evidence="9">
    <location>
        <begin position="242"/>
        <end position="280"/>
    </location>
</feature>
<dbReference type="GO" id="GO:0005681">
    <property type="term" value="C:spliceosomal complex"/>
    <property type="evidence" value="ECO:0007669"/>
    <property type="project" value="UniProtKB-KW"/>
</dbReference>
<evidence type="ECO:0000256" key="8">
    <source>
        <dbReference type="ARBA" id="ARBA00038332"/>
    </source>
</evidence>
<dbReference type="SUPFAM" id="SSF48371">
    <property type="entry name" value="ARM repeat"/>
    <property type="match status" value="1"/>
</dbReference>
<keyword evidence="13" id="KW-1185">Reference proteome</keyword>
<evidence type="ECO:0000256" key="2">
    <source>
        <dbReference type="ARBA" id="ARBA00005754"/>
    </source>
</evidence>
<dbReference type="Pfam" id="PF22646">
    <property type="entry name" value="PPP2R1A-like_HEAT"/>
    <property type="match status" value="1"/>
</dbReference>
<dbReference type="PROSITE" id="PS50077">
    <property type="entry name" value="HEAT_REPEAT"/>
    <property type="match status" value="1"/>
</dbReference>
<dbReference type="Gene3D" id="1.25.10.10">
    <property type="entry name" value="Leucine-rich Repeat Variant"/>
    <property type="match status" value="3"/>
</dbReference>
<evidence type="ECO:0000256" key="5">
    <source>
        <dbReference type="ARBA" id="ARBA00022737"/>
    </source>
</evidence>
<dbReference type="InterPro" id="IPR054573">
    <property type="entry name" value="PP2A/SF3B1-like_HEAT"/>
</dbReference>
<dbReference type="Proteomes" id="UP000075901">
    <property type="component" value="Unassembled WGS sequence"/>
</dbReference>
<keyword evidence="6" id="KW-0508">mRNA splicing</keyword>
<dbReference type="GO" id="GO:0003729">
    <property type="term" value="F:mRNA binding"/>
    <property type="evidence" value="ECO:0007669"/>
    <property type="project" value="InterPro"/>
</dbReference>
<evidence type="ECO:0000256" key="1">
    <source>
        <dbReference type="ARBA" id="ARBA00004123"/>
    </source>
</evidence>
<evidence type="ECO:0000256" key="3">
    <source>
        <dbReference type="ARBA" id="ARBA00022664"/>
    </source>
</evidence>
<evidence type="ECO:0000256" key="4">
    <source>
        <dbReference type="ARBA" id="ARBA00022728"/>
    </source>
</evidence>
<comment type="subcellular location">
    <subcellularLocation>
        <location evidence="1">Nucleus</location>
    </subcellularLocation>
</comment>
<dbReference type="FunFam" id="1.25.10.10:FF:000088">
    <property type="entry name" value="Splicing factor 3b, subunit 1"/>
    <property type="match status" value="1"/>
</dbReference>
<organism evidence="12 13">
    <name type="scientific">Anopheles maculatus</name>
    <dbReference type="NCBI Taxonomy" id="74869"/>
    <lineage>
        <taxon>Eukaryota</taxon>
        <taxon>Metazoa</taxon>
        <taxon>Ecdysozoa</taxon>
        <taxon>Arthropoda</taxon>
        <taxon>Hexapoda</taxon>
        <taxon>Insecta</taxon>
        <taxon>Pterygota</taxon>
        <taxon>Neoptera</taxon>
        <taxon>Endopterygota</taxon>
        <taxon>Diptera</taxon>
        <taxon>Nematocera</taxon>
        <taxon>Culicoidea</taxon>
        <taxon>Culicidae</taxon>
        <taxon>Anophelinae</taxon>
        <taxon>Anopheles</taxon>
        <taxon>Anopheles maculatus group</taxon>
    </lineage>
</organism>
<keyword evidence="5" id="KW-0677">Repeat</keyword>
<evidence type="ECO:0000313" key="13">
    <source>
        <dbReference type="Proteomes" id="UP000075901"/>
    </source>
</evidence>
<reference evidence="12" key="2">
    <citation type="submission" date="2020-05" db="UniProtKB">
        <authorList>
            <consortium name="EnsemblMetazoa"/>
        </authorList>
    </citation>
    <scope>IDENTIFICATION</scope>
    <source>
        <strain evidence="12">maculatus3</strain>
    </source>
</reference>
<proteinExistence type="inferred from homology"/>
<dbReference type="InterPro" id="IPR038737">
    <property type="entry name" value="SF3b_su1-like"/>
</dbReference>
<keyword evidence="3" id="KW-0507">mRNA processing</keyword>
<dbReference type="PANTHER" id="PTHR12097">
    <property type="entry name" value="SPLICING FACTOR 3B, SUBUNIT 1-RELATED"/>
    <property type="match status" value="1"/>
</dbReference>
<evidence type="ECO:0000256" key="7">
    <source>
        <dbReference type="ARBA" id="ARBA00023242"/>
    </source>
</evidence>
<keyword evidence="10" id="KW-0812">Transmembrane</keyword>
<dbReference type="InterPro" id="IPR021133">
    <property type="entry name" value="HEAT_type_2"/>
</dbReference>
<evidence type="ECO:0000256" key="10">
    <source>
        <dbReference type="SAM" id="Phobius"/>
    </source>
</evidence>
<keyword evidence="4" id="KW-0747">Spliceosome</keyword>
<evidence type="ECO:0000256" key="6">
    <source>
        <dbReference type="ARBA" id="ARBA00023187"/>
    </source>
</evidence>
<reference evidence="13" key="1">
    <citation type="submission" date="2013-09" db="EMBL/GenBank/DDBJ databases">
        <title>The Genome Sequence of Anopheles maculatus species B.</title>
        <authorList>
            <consortium name="The Broad Institute Genomics Platform"/>
            <person name="Neafsey D.E."/>
            <person name="Besansky N."/>
            <person name="Howell P."/>
            <person name="Walton C."/>
            <person name="Young S.K."/>
            <person name="Zeng Q."/>
            <person name="Gargeya S."/>
            <person name="Fitzgerald M."/>
            <person name="Haas B."/>
            <person name="Abouelleil A."/>
            <person name="Allen A.W."/>
            <person name="Alvarado L."/>
            <person name="Arachchi H.M."/>
            <person name="Berlin A.M."/>
            <person name="Chapman S.B."/>
            <person name="Gainer-Dewar J."/>
            <person name="Goldberg J."/>
            <person name="Griggs A."/>
            <person name="Gujja S."/>
            <person name="Hansen M."/>
            <person name="Howarth C."/>
            <person name="Imamovic A."/>
            <person name="Ireland A."/>
            <person name="Larimer J."/>
            <person name="McCowan C."/>
            <person name="Murphy C."/>
            <person name="Pearson M."/>
            <person name="Poon T.W."/>
            <person name="Priest M."/>
            <person name="Roberts A."/>
            <person name="Saif S."/>
            <person name="Shea T."/>
            <person name="Sisk P."/>
            <person name="Sykes S."/>
            <person name="Wortman J."/>
            <person name="Nusbaum C."/>
            <person name="Birren B."/>
        </authorList>
    </citation>
    <scope>NUCLEOTIDE SEQUENCE [LARGE SCALE GENOMIC DNA]</scope>
    <source>
        <strain evidence="13">maculatus3</strain>
    </source>
</reference>
<comment type="similarity">
    <text evidence="2">Belongs to the SF3B1 family.</text>
</comment>
<dbReference type="InterPro" id="IPR016024">
    <property type="entry name" value="ARM-type_fold"/>
</dbReference>
<protein>
    <recommendedName>
        <fullName evidence="11">Phosphatase PP2A regulatory subunit A/Splicing factor 3B subunit 1-like HEAT repeat domain-containing protein</fullName>
    </recommendedName>
</protein>
<keyword evidence="10" id="KW-1133">Transmembrane helix</keyword>
<dbReference type="EnsemblMetazoa" id="AMAM015217-RA">
    <property type="protein sequence ID" value="AMAM015217-PA"/>
    <property type="gene ID" value="AMAM015217"/>
</dbReference>
<dbReference type="InterPro" id="IPR011989">
    <property type="entry name" value="ARM-like"/>
</dbReference>
<feature type="domain" description="Phosphatase PP2A regulatory subunit A/Splicing factor 3B subunit 1-like HEAT repeat" evidence="11">
    <location>
        <begin position="480"/>
        <end position="551"/>
    </location>
</feature>
<feature type="transmembrane region" description="Helical" evidence="10">
    <location>
        <begin position="21"/>
        <end position="40"/>
    </location>
</feature>